<dbReference type="SUPFAM" id="SSF47616">
    <property type="entry name" value="GST C-terminal domain-like"/>
    <property type="match status" value="1"/>
</dbReference>
<dbReference type="InterPro" id="IPR010987">
    <property type="entry name" value="Glutathione-S-Trfase_C-like"/>
</dbReference>
<dbReference type="PROSITE" id="PS50404">
    <property type="entry name" value="GST_NTER"/>
    <property type="match status" value="1"/>
</dbReference>
<evidence type="ECO:0000259" key="2">
    <source>
        <dbReference type="PROSITE" id="PS50405"/>
    </source>
</evidence>
<dbReference type="InterPro" id="IPR036282">
    <property type="entry name" value="Glutathione-S-Trfase_C_sf"/>
</dbReference>
<dbReference type="InterPro" id="IPR004045">
    <property type="entry name" value="Glutathione_S-Trfase_N"/>
</dbReference>
<dbReference type="Pfam" id="PF13410">
    <property type="entry name" value="GST_C_2"/>
    <property type="match status" value="1"/>
</dbReference>
<evidence type="ECO:0000313" key="4">
    <source>
        <dbReference type="Proteomes" id="UP000179076"/>
    </source>
</evidence>
<dbReference type="Gene3D" id="1.20.1050.10">
    <property type="match status" value="1"/>
</dbReference>
<name>A0A1F6V121_9PROT</name>
<dbReference type="AlphaFoldDB" id="A0A1F6V121"/>
<dbReference type="PANTHER" id="PTHR43968:SF6">
    <property type="entry name" value="GLUTATHIONE S-TRANSFERASE OMEGA"/>
    <property type="match status" value="1"/>
</dbReference>
<dbReference type="InterPro" id="IPR036249">
    <property type="entry name" value="Thioredoxin-like_sf"/>
</dbReference>
<feature type="domain" description="GST N-terminal" evidence="1">
    <location>
        <begin position="1"/>
        <end position="78"/>
    </location>
</feature>
<dbReference type="GO" id="GO:0005737">
    <property type="term" value="C:cytoplasm"/>
    <property type="evidence" value="ECO:0007669"/>
    <property type="project" value="TreeGrafter"/>
</dbReference>
<dbReference type="SUPFAM" id="SSF52833">
    <property type="entry name" value="Thioredoxin-like"/>
    <property type="match status" value="1"/>
</dbReference>
<dbReference type="SFLD" id="SFLDS00019">
    <property type="entry name" value="Glutathione_Transferase_(cytos"/>
    <property type="match status" value="1"/>
</dbReference>
<dbReference type="InterPro" id="IPR050983">
    <property type="entry name" value="GST_Omega/HSP26"/>
</dbReference>
<gene>
    <name evidence="3" type="ORF">A2W18_05990</name>
</gene>
<proteinExistence type="predicted"/>
<sequence length="200" mass="21756">MKLYGSLTSPYVRKVRILIAEKSVACDFVVADPTAADSPVPKHNPLGLVPVLVRDDGSALFDSPVVLEYLDSLQAPALIPASGEPRWQVLRLAALADGMLDQCVARTMELRRAAAQRSAEVNKRRELKIARAIEFAEEQVSGGAYLAGGRLTLADIALATALEYIDFRYPHDWRSPNPQLAAWHEGIGARPAFVATQPPT</sequence>
<evidence type="ECO:0000313" key="3">
    <source>
        <dbReference type="EMBL" id="OGI63308.1"/>
    </source>
</evidence>
<dbReference type="PANTHER" id="PTHR43968">
    <property type="match status" value="1"/>
</dbReference>
<dbReference type="EMBL" id="MFSP01000157">
    <property type="protein sequence ID" value="OGI63308.1"/>
    <property type="molecule type" value="Genomic_DNA"/>
</dbReference>
<dbReference type="CDD" id="cd03205">
    <property type="entry name" value="GST_C_6"/>
    <property type="match status" value="1"/>
</dbReference>
<feature type="domain" description="GST C-terminal" evidence="2">
    <location>
        <begin position="82"/>
        <end position="200"/>
    </location>
</feature>
<dbReference type="PROSITE" id="PS50405">
    <property type="entry name" value="GST_CTER"/>
    <property type="match status" value="1"/>
</dbReference>
<dbReference type="SFLD" id="SFLDG00358">
    <property type="entry name" value="Main_(cytGST)"/>
    <property type="match status" value="1"/>
</dbReference>
<evidence type="ECO:0008006" key="5">
    <source>
        <dbReference type="Google" id="ProtNLM"/>
    </source>
</evidence>
<accession>A0A1F6V121</accession>
<reference evidence="3 4" key="1">
    <citation type="journal article" date="2016" name="Nat. Commun.">
        <title>Thousands of microbial genomes shed light on interconnected biogeochemical processes in an aquifer system.</title>
        <authorList>
            <person name="Anantharaman K."/>
            <person name="Brown C.T."/>
            <person name="Hug L.A."/>
            <person name="Sharon I."/>
            <person name="Castelle C.J."/>
            <person name="Probst A.J."/>
            <person name="Thomas B.C."/>
            <person name="Singh A."/>
            <person name="Wilkins M.J."/>
            <person name="Karaoz U."/>
            <person name="Brodie E.L."/>
            <person name="Williams K.H."/>
            <person name="Hubbard S.S."/>
            <person name="Banfield J.F."/>
        </authorList>
    </citation>
    <scope>NUCLEOTIDE SEQUENCE [LARGE SCALE GENOMIC DNA]</scope>
</reference>
<dbReference type="InterPro" id="IPR040079">
    <property type="entry name" value="Glutathione_S-Trfase"/>
</dbReference>
<dbReference type="Proteomes" id="UP000179076">
    <property type="component" value="Unassembled WGS sequence"/>
</dbReference>
<comment type="caution">
    <text evidence="3">The sequence shown here is derived from an EMBL/GenBank/DDBJ whole genome shotgun (WGS) entry which is preliminary data.</text>
</comment>
<dbReference type="Gene3D" id="3.40.30.10">
    <property type="entry name" value="Glutaredoxin"/>
    <property type="match status" value="1"/>
</dbReference>
<evidence type="ECO:0000259" key="1">
    <source>
        <dbReference type="PROSITE" id="PS50404"/>
    </source>
</evidence>
<dbReference type="Pfam" id="PF13417">
    <property type="entry name" value="GST_N_3"/>
    <property type="match status" value="1"/>
</dbReference>
<organism evidence="3 4">
    <name type="scientific">Candidatus Muproteobacteria bacterium RBG_16_60_9</name>
    <dbReference type="NCBI Taxonomy" id="1817755"/>
    <lineage>
        <taxon>Bacteria</taxon>
        <taxon>Pseudomonadati</taxon>
        <taxon>Pseudomonadota</taxon>
        <taxon>Candidatus Muproteobacteria</taxon>
    </lineage>
</organism>
<protein>
    <recommendedName>
        <fullName evidence="5">Glutathione S-transferase</fullName>
    </recommendedName>
</protein>